<evidence type="ECO:0000313" key="3">
    <source>
        <dbReference type="Proteomes" id="UP000009168"/>
    </source>
</evidence>
<keyword evidence="1" id="KW-1133">Transmembrane helix</keyword>
<feature type="transmembrane region" description="Helical" evidence="1">
    <location>
        <begin position="207"/>
        <end position="224"/>
    </location>
</feature>
<evidence type="ECO:0000256" key="1">
    <source>
        <dbReference type="SAM" id="Phobius"/>
    </source>
</evidence>
<keyword evidence="3" id="KW-1185">Reference proteome</keyword>
<reference evidence="3" key="1">
    <citation type="journal article" date="2006" name="PLoS Biol.">
        <title>Macronuclear genome sequence of the ciliate Tetrahymena thermophila, a model eukaryote.</title>
        <authorList>
            <person name="Eisen J.A."/>
            <person name="Coyne R.S."/>
            <person name="Wu M."/>
            <person name="Wu D."/>
            <person name="Thiagarajan M."/>
            <person name="Wortman J.R."/>
            <person name="Badger J.H."/>
            <person name="Ren Q."/>
            <person name="Amedeo P."/>
            <person name="Jones K.M."/>
            <person name="Tallon L.J."/>
            <person name="Delcher A.L."/>
            <person name="Salzberg S.L."/>
            <person name="Silva J.C."/>
            <person name="Haas B.J."/>
            <person name="Majoros W.H."/>
            <person name="Farzad M."/>
            <person name="Carlton J.M."/>
            <person name="Smith R.K. Jr."/>
            <person name="Garg J."/>
            <person name="Pearlman R.E."/>
            <person name="Karrer K.M."/>
            <person name="Sun L."/>
            <person name="Manning G."/>
            <person name="Elde N.C."/>
            <person name="Turkewitz A.P."/>
            <person name="Asai D.J."/>
            <person name="Wilkes D.E."/>
            <person name="Wang Y."/>
            <person name="Cai H."/>
            <person name="Collins K."/>
            <person name="Stewart B.A."/>
            <person name="Lee S.R."/>
            <person name="Wilamowska K."/>
            <person name="Weinberg Z."/>
            <person name="Ruzzo W.L."/>
            <person name="Wloga D."/>
            <person name="Gaertig J."/>
            <person name="Frankel J."/>
            <person name="Tsao C.-C."/>
            <person name="Gorovsky M.A."/>
            <person name="Keeling P.J."/>
            <person name="Waller R.F."/>
            <person name="Patron N.J."/>
            <person name="Cherry J.M."/>
            <person name="Stover N.A."/>
            <person name="Krieger C.J."/>
            <person name="del Toro C."/>
            <person name="Ryder H.F."/>
            <person name="Williamson S.C."/>
            <person name="Barbeau R.A."/>
            <person name="Hamilton E.P."/>
            <person name="Orias E."/>
        </authorList>
    </citation>
    <scope>NUCLEOTIDE SEQUENCE [LARGE SCALE GENOMIC DNA]</scope>
    <source>
        <strain evidence="3">SB210</strain>
    </source>
</reference>
<dbReference type="HOGENOM" id="CLU_075672_1_1_1"/>
<dbReference type="PANTHER" id="PTHR20921">
    <property type="entry name" value="TRANSMEMBRANE PROTEIN 222"/>
    <property type="match status" value="1"/>
</dbReference>
<dbReference type="PANTHER" id="PTHR20921:SF0">
    <property type="entry name" value="TRANSMEMBRANE PROTEIN 222"/>
    <property type="match status" value="1"/>
</dbReference>
<proteinExistence type="predicted"/>
<accession>I7MMM0</accession>
<dbReference type="EMBL" id="GG662407">
    <property type="protein sequence ID" value="EAS05167.2"/>
    <property type="molecule type" value="Genomic_DNA"/>
</dbReference>
<dbReference type="FunCoup" id="I7MMM0">
    <property type="interactions" value="260"/>
</dbReference>
<name>I7MMM0_TETTS</name>
<dbReference type="KEGG" id="tet:TTHERM_00766520"/>
<dbReference type="OMA" id="KEKCCIP"/>
<organism evidence="2 3">
    <name type="scientific">Tetrahymena thermophila (strain SB210)</name>
    <dbReference type="NCBI Taxonomy" id="312017"/>
    <lineage>
        <taxon>Eukaryota</taxon>
        <taxon>Sar</taxon>
        <taxon>Alveolata</taxon>
        <taxon>Ciliophora</taxon>
        <taxon>Intramacronucleata</taxon>
        <taxon>Oligohymenophorea</taxon>
        <taxon>Hymenostomatida</taxon>
        <taxon>Tetrahymenina</taxon>
        <taxon>Tetrahymenidae</taxon>
        <taxon>Tetrahymena</taxon>
    </lineage>
</organism>
<dbReference type="AlphaFoldDB" id="I7MMM0"/>
<dbReference type="Pfam" id="PF05608">
    <property type="entry name" value="RTE1"/>
    <property type="match status" value="1"/>
</dbReference>
<dbReference type="RefSeq" id="XP_001025412.2">
    <property type="nucleotide sequence ID" value="XM_001025412.3"/>
</dbReference>
<sequence length="225" mass="26211">MYEVNSDKFQTNLYDNIQQKFRINTSMQKVIDQKQFNPVYQDENSNNHQEESAVQIENLNISMNEDKISPENDRFPYCIVWTALPFITWIIPIIGHTGIALSNGVIHDFAGPYYISVDNFAFGKPLKYVKIKHDNITKEKYDNAIIKADNKFCQMMHNLFCNNCHSHVADALNNMGYLGKTNWNMVSVWFICLWSSQYVSWWKLIQTYLPLTIILLVASLLGFFS</sequence>
<dbReference type="Proteomes" id="UP000009168">
    <property type="component" value="Unassembled WGS sequence"/>
</dbReference>
<keyword evidence="1" id="KW-0472">Membrane</keyword>
<keyword evidence="1 2" id="KW-0812">Transmembrane</keyword>
<protein>
    <submittedName>
        <fullName evidence="2">Transmembrane protein</fullName>
    </submittedName>
</protein>
<dbReference type="InParanoid" id="I7MMM0"/>
<dbReference type="InterPro" id="IPR008496">
    <property type="entry name" value="TMEM222/RTE1"/>
</dbReference>
<dbReference type="OrthoDB" id="267284at2759"/>
<gene>
    <name evidence="2" type="ORF">TTHERM_00766520</name>
</gene>
<dbReference type="GeneID" id="7824571"/>
<evidence type="ECO:0000313" key="2">
    <source>
        <dbReference type="EMBL" id="EAS05167.2"/>
    </source>
</evidence>
<dbReference type="eggNOG" id="KOG3150">
    <property type="taxonomic scope" value="Eukaryota"/>
</dbReference>